<reference evidence="5 6" key="1">
    <citation type="submission" date="2019-07" db="EMBL/GenBank/DDBJ databases">
        <title>Sphingomonas alkalisoli sp. nov., isolated from rhizosphere soil of Suaedae salsa.</title>
        <authorList>
            <person name="Zhang H."/>
            <person name="Xu L."/>
            <person name="Zhang J.-X."/>
            <person name="Sun J.-Q."/>
        </authorList>
    </citation>
    <scope>NUCLEOTIDE SEQUENCE [LARGE SCALE GENOMIC DNA]</scope>
    <source>
        <strain evidence="5 6">XS-10</strain>
    </source>
</reference>
<evidence type="ECO:0000259" key="4">
    <source>
        <dbReference type="PROSITE" id="PS50949"/>
    </source>
</evidence>
<dbReference type="InterPro" id="IPR036388">
    <property type="entry name" value="WH-like_DNA-bd_sf"/>
</dbReference>
<dbReference type="GO" id="GO:0003677">
    <property type="term" value="F:DNA binding"/>
    <property type="evidence" value="ECO:0007669"/>
    <property type="project" value="UniProtKB-KW"/>
</dbReference>
<dbReference type="KEGG" id="ssua:FPZ54_03275"/>
<evidence type="ECO:0000256" key="3">
    <source>
        <dbReference type="ARBA" id="ARBA00023163"/>
    </source>
</evidence>
<keyword evidence="6" id="KW-1185">Reference proteome</keyword>
<dbReference type="PROSITE" id="PS50949">
    <property type="entry name" value="HTH_GNTR"/>
    <property type="match status" value="1"/>
</dbReference>
<dbReference type="SMART" id="SM00895">
    <property type="entry name" value="FCD"/>
    <property type="match status" value="1"/>
</dbReference>
<dbReference type="SMART" id="SM00345">
    <property type="entry name" value="HTH_GNTR"/>
    <property type="match status" value="1"/>
</dbReference>
<dbReference type="Gene3D" id="1.20.120.530">
    <property type="entry name" value="GntR ligand-binding domain-like"/>
    <property type="match status" value="1"/>
</dbReference>
<evidence type="ECO:0000256" key="1">
    <source>
        <dbReference type="ARBA" id="ARBA00023015"/>
    </source>
</evidence>
<dbReference type="RefSeq" id="WP_145844946.1">
    <property type="nucleotide sequence ID" value="NZ_CP042239.1"/>
</dbReference>
<evidence type="ECO:0000313" key="6">
    <source>
        <dbReference type="Proteomes" id="UP000318055"/>
    </source>
</evidence>
<dbReference type="GO" id="GO:0003700">
    <property type="term" value="F:DNA-binding transcription factor activity"/>
    <property type="evidence" value="ECO:0007669"/>
    <property type="project" value="InterPro"/>
</dbReference>
<dbReference type="InterPro" id="IPR008920">
    <property type="entry name" value="TF_FadR/GntR_C"/>
</dbReference>
<accession>A0A518RCH4</accession>
<dbReference type="OrthoDB" id="9812645at2"/>
<keyword evidence="3" id="KW-0804">Transcription</keyword>
<dbReference type="SUPFAM" id="SSF48008">
    <property type="entry name" value="GntR ligand-binding domain-like"/>
    <property type="match status" value="1"/>
</dbReference>
<dbReference type="SUPFAM" id="SSF46785">
    <property type="entry name" value="Winged helix' DNA-binding domain"/>
    <property type="match status" value="1"/>
</dbReference>
<dbReference type="Proteomes" id="UP000318055">
    <property type="component" value="Chromosome"/>
</dbReference>
<dbReference type="Pfam" id="PF07729">
    <property type="entry name" value="FCD"/>
    <property type="match status" value="1"/>
</dbReference>
<keyword evidence="1" id="KW-0805">Transcription regulation</keyword>
<dbReference type="PANTHER" id="PTHR43537">
    <property type="entry name" value="TRANSCRIPTIONAL REGULATOR, GNTR FAMILY"/>
    <property type="match status" value="1"/>
</dbReference>
<dbReference type="InterPro" id="IPR036390">
    <property type="entry name" value="WH_DNA-bd_sf"/>
</dbReference>
<proteinExistence type="predicted"/>
<dbReference type="CDD" id="cd07377">
    <property type="entry name" value="WHTH_GntR"/>
    <property type="match status" value="1"/>
</dbReference>
<dbReference type="PRINTS" id="PR00035">
    <property type="entry name" value="HTHGNTR"/>
</dbReference>
<gene>
    <name evidence="5" type="ORF">FPZ54_03275</name>
</gene>
<dbReference type="PANTHER" id="PTHR43537:SF5">
    <property type="entry name" value="UXU OPERON TRANSCRIPTIONAL REGULATOR"/>
    <property type="match status" value="1"/>
</dbReference>
<evidence type="ECO:0000313" key="5">
    <source>
        <dbReference type="EMBL" id="QDX25140.1"/>
    </source>
</evidence>
<keyword evidence="2" id="KW-0238">DNA-binding</keyword>
<dbReference type="InterPro" id="IPR000524">
    <property type="entry name" value="Tscrpt_reg_HTH_GntR"/>
</dbReference>
<dbReference type="EMBL" id="CP042239">
    <property type="protein sequence ID" value="QDX25140.1"/>
    <property type="molecule type" value="Genomic_DNA"/>
</dbReference>
<evidence type="ECO:0000256" key="2">
    <source>
        <dbReference type="ARBA" id="ARBA00023125"/>
    </source>
</evidence>
<organism evidence="5 6">
    <name type="scientific">Sphingomonas suaedae</name>
    <dbReference type="NCBI Taxonomy" id="2599297"/>
    <lineage>
        <taxon>Bacteria</taxon>
        <taxon>Pseudomonadati</taxon>
        <taxon>Pseudomonadota</taxon>
        <taxon>Alphaproteobacteria</taxon>
        <taxon>Sphingomonadales</taxon>
        <taxon>Sphingomonadaceae</taxon>
        <taxon>Sphingomonas</taxon>
    </lineage>
</organism>
<dbReference type="Gene3D" id="1.10.10.10">
    <property type="entry name" value="Winged helix-like DNA-binding domain superfamily/Winged helix DNA-binding domain"/>
    <property type="match status" value="1"/>
</dbReference>
<dbReference type="AlphaFoldDB" id="A0A518RCH4"/>
<name>A0A518RCH4_9SPHN</name>
<feature type="domain" description="HTH gntR-type" evidence="4">
    <location>
        <begin position="3"/>
        <end position="71"/>
    </location>
</feature>
<sequence>MADRLYQGIADQITALIDQGVFPPGTRLPGERELAERFGVSRVTIREAEIALQAKGLLAIKTGSGVYVTDGMVAPTDAPPQVSAFELTEARSLFESEAAALAATTITPETLDRLDELLEIMGRDDSDDAASTAADEEFHLLIASASGNQAVIHVIKQLWRMRTEMPEVRSTYASVCQHDGRTRQREHAAIVDALRIGDSGAARVAMRQHFNRLLEAMLDATEEREITELRRKAAESRERFLMTARLR</sequence>
<dbReference type="InterPro" id="IPR011711">
    <property type="entry name" value="GntR_C"/>
</dbReference>
<protein>
    <submittedName>
        <fullName evidence="5">FadR family transcriptional regulator</fullName>
    </submittedName>
</protein>
<dbReference type="Pfam" id="PF00392">
    <property type="entry name" value="GntR"/>
    <property type="match status" value="1"/>
</dbReference>